<reference evidence="3" key="1">
    <citation type="submission" date="2020-06" db="EMBL/GenBank/DDBJ databases">
        <title>Legume-microbial interactions unlock mineral nutrients during tropical forest succession.</title>
        <authorList>
            <person name="Epihov D.Z."/>
        </authorList>
    </citation>
    <scope>NUCLEOTIDE SEQUENCE [LARGE SCALE GENOMIC DNA]</scope>
    <source>
        <strain evidence="3">Pan2503</strain>
    </source>
</reference>
<organism evidence="3 4">
    <name type="scientific">Candidatus Acidiferrum panamense</name>
    <dbReference type="NCBI Taxonomy" id="2741543"/>
    <lineage>
        <taxon>Bacteria</taxon>
        <taxon>Pseudomonadati</taxon>
        <taxon>Acidobacteriota</taxon>
        <taxon>Terriglobia</taxon>
        <taxon>Candidatus Acidiferrales</taxon>
        <taxon>Candidatus Acidiferrum</taxon>
    </lineage>
</organism>
<comment type="caution">
    <text evidence="3">The sequence shown here is derived from an EMBL/GenBank/DDBJ whole genome shotgun (WGS) entry which is preliminary data.</text>
</comment>
<keyword evidence="4" id="KW-1185">Reference proteome</keyword>
<dbReference type="CDD" id="cd00254">
    <property type="entry name" value="LT-like"/>
    <property type="match status" value="1"/>
</dbReference>
<evidence type="ECO:0000259" key="2">
    <source>
        <dbReference type="Pfam" id="PF01464"/>
    </source>
</evidence>
<dbReference type="Proteomes" id="UP000567293">
    <property type="component" value="Unassembled WGS sequence"/>
</dbReference>
<dbReference type="InterPro" id="IPR023346">
    <property type="entry name" value="Lysozyme-like_dom_sf"/>
</dbReference>
<dbReference type="Gene3D" id="1.10.530.10">
    <property type="match status" value="1"/>
</dbReference>
<name>A0A7V8NQC7_9BACT</name>
<dbReference type="Pfam" id="PF01464">
    <property type="entry name" value="SLT"/>
    <property type="match status" value="1"/>
</dbReference>
<comment type="similarity">
    <text evidence="1">Belongs to the transglycosylase Slt family.</text>
</comment>
<dbReference type="AlphaFoldDB" id="A0A7V8NQC7"/>
<dbReference type="EMBL" id="JACDQQ010001087">
    <property type="protein sequence ID" value="MBA0085548.1"/>
    <property type="molecule type" value="Genomic_DNA"/>
</dbReference>
<evidence type="ECO:0000313" key="3">
    <source>
        <dbReference type="EMBL" id="MBA0085548.1"/>
    </source>
</evidence>
<dbReference type="PANTHER" id="PTHR37423:SF2">
    <property type="entry name" value="MEMBRANE-BOUND LYTIC MUREIN TRANSGLYCOSYLASE C"/>
    <property type="match status" value="1"/>
</dbReference>
<protein>
    <submittedName>
        <fullName evidence="3">Lytic transglycosylase domain-containing protein</fullName>
    </submittedName>
</protein>
<dbReference type="InterPro" id="IPR008258">
    <property type="entry name" value="Transglycosylase_SLT_dom_1"/>
</dbReference>
<evidence type="ECO:0000256" key="1">
    <source>
        <dbReference type="ARBA" id="ARBA00007734"/>
    </source>
</evidence>
<accession>A0A7V8NQC7</accession>
<dbReference type="SUPFAM" id="SSF53955">
    <property type="entry name" value="Lysozyme-like"/>
    <property type="match status" value="1"/>
</dbReference>
<evidence type="ECO:0000313" key="4">
    <source>
        <dbReference type="Proteomes" id="UP000567293"/>
    </source>
</evidence>
<gene>
    <name evidence="3" type="ORF">HRJ53_11180</name>
</gene>
<feature type="domain" description="Transglycosylase SLT" evidence="2">
    <location>
        <begin position="47"/>
        <end position="144"/>
    </location>
</feature>
<proteinExistence type="inferred from homology"/>
<sequence>MVRLYIGDGYVEIQATRVLGFEPDELIAPPVKGVPETSAPPVSPRQLADAAADKYGLPRGLVRSVMSAESGFQSQAVSPKGAVGLMQLMPSTAQTLGVDAHNPAQNADAGVRYLRQLLEKYHGALYHALAAYNAGPAAVDKHKGVPPFQETLRYVNRVTSDWKKSE</sequence>
<dbReference type="PANTHER" id="PTHR37423">
    <property type="entry name" value="SOLUBLE LYTIC MUREIN TRANSGLYCOSYLASE-RELATED"/>
    <property type="match status" value="1"/>
</dbReference>